<feature type="compositionally biased region" description="Basic and acidic residues" evidence="4">
    <location>
        <begin position="61"/>
        <end position="76"/>
    </location>
</feature>
<dbReference type="GO" id="GO:0006285">
    <property type="term" value="P:base-excision repair, AP site formation"/>
    <property type="evidence" value="ECO:0007669"/>
    <property type="project" value="TreeGrafter"/>
</dbReference>
<dbReference type="InterPro" id="IPR003265">
    <property type="entry name" value="HhH-GPD_domain"/>
</dbReference>
<dbReference type="GO" id="GO:0006307">
    <property type="term" value="P:DNA alkylation repair"/>
    <property type="evidence" value="ECO:0007669"/>
    <property type="project" value="TreeGrafter"/>
</dbReference>
<gene>
    <name evidence="6" type="ORF">EW145_g3020</name>
</gene>
<dbReference type="FunFam" id="1.10.340.30:FF:000004">
    <property type="entry name" value="DNA-3-methyladenine glycosylase II"/>
    <property type="match status" value="1"/>
</dbReference>
<evidence type="ECO:0000256" key="2">
    <source>
        <dbReference type="ARBA" id="ARBA00022763"/>
    </source>
</evidence>
<proteinExistence type="inferred from homology"/>
<feature type="region of interest" description="Disordered" evidence="4">
    <location>
        <begin position="1"/>
        <end position="82"/>
    </location>
</feature>
<name>A0A4S4LAA0_9AGAM</name>
<sequence>MPVTRSASRITRQSSATANAQPQALGRNVKSKEEKSGKNAKRAAVSKAKGSVKKVLKTKKGQAEDKNLNTENKSDNDNGPELASTHVALPLASSPAPLPAVLTFSFADAKQHLIDADPRFEDLFSKMKCRPFEHLESVDPFRTLATSILGQQISWLAARSIAHRFIRLFDPSLPEKPLESGSSSNMFFPSAQQVSSMDIATLRTAGLSGRKAEYVQDLATRFADGRLSNDKILQANDEELYEMLIAVRGIGKWTVDMFAIFSLRRPNILPVGDLGVQRGVARWILSLHSPKHPYTISPRKLPKAPTDTKDDKGESASDAELQDGTTSDSAPLMEVDNAVEEASPVRALTPDAAAFPPAPLPSTPVRELKRNAASTESGINAKKFEVPAPPLPFTPSINRTLNKTLPTNYEPPSLPLGLSVKEIQTRLDGKKKIKGALLTPNEMEELTEIWKPYRSLGVFYMWALAEGDKS</sequence>
<feature type="compositionally biased region" description="Basic residues" evidence="4">
    <location>
        <begin position="50"/>
        <end position="60"/>
    </location>
</feature>
<dbReference type="Pfam" id="PF00730">
    <property type="entry name" value="HhH-GPD"/>
    <property type="match status" value="1"/>
</dbReference>
<dbReference type="PANTHER" id="PTHR43003:SF5">
    <property type="entry name" value="DNA-3-METHYLADENINE GLYCOSYLASE"/>
    <property type="match status" value="1"/>
</dbReference>
<dbReference type="CDD" id="cd00056">
    <property type="entry name" value="ENDO3c"/>
    <property type="match status" value="1"/>
</dbReference>
<comment type="caution">
    <text evidence="6">The sequence shown here is derived from an EMBL/GenBank/DDBJ whole genome shotgun (WGS) entry which is preliminary data.</text>
</comment>
<dbReference type="GO" id="GO:0005634">
    <property type="term" value="C:nucleus"/>
    <property type="evidence" value="ECO:0007669"/>
    <property type="project" value="TreeGrafter"/>
</dbReference>
<dbReference type="GO" id="GO:0043916">
    <property type="term" value="F:DNA-7-methylguanine glycosylase activity"/>
    <property type="evidence" value="ECO:0007669"/>
    <property type="project" value="TreeGrafter"/>
</dbReference>
<accession>A0A4S4LAA0</accession>
<feature type="compositionally biased region" description="Basic and acidic residues" evidence="4">
    <location>
        <begin position="306"/>
        <end position="315"/>
    </location>
</feature>
<dbReference type="SUPFAM" id="SSF48150">
    <property type="entry name" value="DNA-glycosylase"/>
    <property type="match status" value="1"/>
</dbReference>
<dbReference type="GO" id="GO:0032131">
    <property type="term" value="F:alkylated DNA binding"/>
    <property type="evidence" value="ECO:0007669"/>
    <property type="project" value="TreeGrafter"/>
</dbReference>
<evidence type="ECO:0000256" key="3">
    <source>
        <dbReference type="ARBA" id="ARBA00023204"/>
    </source>
</evidence>
<dbReference type="Proteomes" id="UP000308199">
    <property type="component" value="Unassembled WGS sequence"/>
</dbReference>
<keyword evidence="3" id="KW-0234">DNA repair</keyword>
<dbReference type="InterPro" id="IPR011257">
    <property type="entry name" value="DNA_glycosylase"/>
</dbReference>
<organism evidence="6 7">
    <name type="scientific">Phellinidium pouzarii</name>
    <dbReference type="NCBI Taxonomy" id="167371"/>
    <lineage>
        <taxon>Eukaryota</taxon>
        <taxon>Fungi</taxon>
        <taxon>Dikarya</taxon>
        <taxon>Basidiomycota</taxon>
        <taxon>Agaricomycotina</taxon>
        <taxon>Agaricomycetes</taxon>
        <taxon>Hymenochaetales</taxon>
        <taxon>Hymenochaetaceae</taxon>
        <taxon>Phellinidium</taxon>
    </lineage>
</organism>
<feature type="compositionally biased region" description="Polar residues" evidence="4">
    <location>
        <begin position="1"/>
        <end position="22"/>
    </location>
</feature>
<evidence type="ECO:0000313" key="6">
    <source>
        <dbReference type="EMBL" id="THH07981.1"/>
    </source>
</evidence>
<dbReference type="PANTHER" id="PTHR43003">
    <property type="entry name" value="DNA-3-METHYLADENINE GLYCOSYLASE"/>
    <property type="match status" value="1"/>
</dbReference>
<protein>
    <recommendedName>
        <fullName evidence="5">HhH-GPD domain-containing protein</fullName>
    </recommendedName>
</protein>
<dbReference type="InterPro" id="IPR051912">
    <property type="entry name" value="Alkylbase_DNA_Glycosylase/TA"/>
</dbReference>
<evidence type="ECO:0000259" key="5">
    <source>
        <dbReference type="SMART" id="SM00478"/>
    </source>
</evidence>
<dbReference type="OrthoDB" id="415889at2759"/>
<dbReference type="EMBL" id="SGPK01000118">
    <property type="protein sequence ID" value="THH07981.1"/>
    <property type="molecule type" value="Genomic_DNA"/>
</dbReference>
<dbReference type="AlphaFoldDB" id="A0A4S4LAA0"/>
<comment type="similarity">
    <text evidence="1">Belongs to the alkylbase DNA glycosidase AlkA family.</text>
</comment>
<feature type="domain" description="HhH-GPD" evidence="5">
    <location>
        <begin position="149"/>
        <end position="308"/>
    </location>
</feature>
<dbReference type="GO" id="GO:0032993">
    <property type="term" value="C:protein-DNA complex"/>
    <property type="evidence" value="ECO:0007669"/>
    <property type="project" value="TreeGrafter"/>
</dbReference>
<dbReference type="Gene3D" id="1.10.340.30">
    <property type="entry name" value="Hypothetical protein, domain 2"/>
    <property type="match status" value="1"/>
</dbReference>
<evidence type="ECO:0000256" key="4">
    <source>
        <dbReference type="SAM" id="MobiDB-lite"/>
    </source>
</evidence>
<keyword evidence="2" id="KW-0227">DNA damage</keyword>
<feature type="region of interest" description="Disordered" evidence="4">
    <location>
        <begin position="295"/>
        <end position="331"/>
    </location>
</feature>
<dbReference type="SMART" id="SM00478">
    <property type="entry name" value="ENDO3c"/>
    <property type="match status" value="1"/>
</dbReference>
<evidence type="ECO:0000313" key="7">
    <source>
        <dbReference type="Proteomes" id="UP000308199"/>
    </source>
</evidence>
<reference evidence="6 7" key="1">
    <citation type="submission" date="2019-02" db="EMBL/GenBank/DDBJ databases">
        <title>Genome sequencing of the rare red list fungi Phellinidium pouzarii.</title>
        <authorList>
            <person name="Buettner E."/>
            <person name="Kellner H."/>
        </authorList>
    </citation>
    <scope>NUCLEOTIDE SEQUENCE [LARGE SCALE GENOMIC DNA]</scope>
    <source>
        <strain evidence="6 7">DSM 108285</strain>
    </source>
</reference>
<evidence type="ECO:0000256" key="1">
    <source>
        <dbReference type="ARBA" id="ARBA00010817"/>
    </source>
</evidence>
<dbReference type="Gene3D" id="1.10.1670.40">
    <property type="match status" value="2"/>
</dbReference>
<dbReference type="GO" id="GO:0008725">
    <property type="term" value="F:DNA-3-methyladenine glycosylase activity"/>
    <property type="evidence" value="ECO:0007669"/>
    <property type="project" value="TreeGrafter"/>
</dbReference>
<keyword evidence="7" id="KW-1185">Reference proteome</keyword>